<evidence type="ECO:0000256" key="1">
    <source>
        <dbReference type="SAM" id="MobiDB-lite"/>
    </source>
</evidence>
<dbReference type="EMBL" id="UZAL01031875">
    <property type="protein sequence ID" value="VDP59447.1"/>
    <property type="molecule type" value="Genomic_DNA"/>
</dbReference>
<accession>A0A183PBY8</accession>
<dbReference type="Proteomes" id="UP000269396">
    <property type="component" value="Unassembled WGS sequence"/>
</dbReference>
<proteinExistence type="predicted"/>
<keyword evidence="3" id="KW-1185">Reference proteome</keyword>
<organism evidence="2 3">
    <name type="scientific">Schistosoma mattheei</name>
    <dbReference type="NCBI Taxonomy" id="31246"/>
    <lineage>
        <taxon>Eukaryota</taxon>
        <taxon>Metazoa</taxon>
        <taxon>Spiralia</taxon>
        <taxon>Lophotrochozoa</taxon>
        <taxon>Platyhelminthes</taxon>
        <taxon>Trematoda</taxon>
        <taxon>Digenea</taxon>
        <taxon>Strigeidida</taxon>
        <taxon>Schistosomatoidea</taxon>
        <taxon>Schistosomatidae</taxon>
        <taxon>Schistosoma</taxon>
    </lineage>
</organism>
<protein>
    <submittedName>
        <fullName evidence="2">Uncharacterized protein</fullName>
    </submittedName>
</protein>
<evidence type="ECO:0000313" key="2">
    <source>
        <dbReference type="EMBL" id="VDP59447.1"/>
    </source>
</evidence>
<dbReference type="AlphaFoldDB" id="A0A183PBY8"/>
<feature type="compositionally biased region" description="Basic and acidic residues" evidence="1">
    <location>
        <begin position="167"/>
        <end position="180"/>
    </location>
</feature>
<feature type="region of interest" description="Disordered" evidence="1">
    <location>
        <begin position="166"/>
        <end position="186"/>
    </location>
</feature>
<reference evidence="2 3" key="1">
    <citation type="submission" date="2018-11" db="EMBL/GenBank/DDBJ databases">
        <authorList>
            <consortium name="Pathogen Informatics"/>
        </authorList>
    </citation>
    <scope>NUCLEOTIDE SEQUENCE [LARGE SCALE GENOMIC DNA]</scope>
    <source>
        <strain>Denwood</strain>
        <strain evidence="3">Zambia</strain>
    </source>
</reference>
<evidence type="ECO:0000313" key="3">
    <source>
        <dbReference type="Proteomes" id="UP000269396"/>
    </source>
</evidence>
<gene>
    <name evidence="2" type="ORF">SMTD_LOCUS11873</name>
</gene>
<sequence length="186" mass="21723">MKLKLEKHWTAEETAVKRFNTAFLRDTNKLSQIKITINNRLQALKDLLKEETTMEDNWKGIKEVLTSTCQEVLDRNKHHHKGWITTKTLDKIQERKNKKTAINNSRTRAEEVKAQAEYTEANKKVKVIRIDKQNYVEELVTTAEKAAREGNMEQLYDTTKKLVGRYSKPERPVKDKEGKAITEIPE</sequence>
<dbReference type="STRING" id="31246.A0A183PBY8"/>
<name>A0A183PBY8_9TREM</name>